<dbReference type="CDD" id="cd07067">
    <property type="entry name" value="HP_PGM_like"/>
    <property type="match status" value="1"/>
</dbReference>
<feature type="binding site" evidence="2">
    <location>
        <position position="57"/>
    </location>
    <ligand>
        <name>substrate</name>
    </ligand>
</feature>
<dbReference type="PANTHER" id="PTHR48100">
    <property type="entry name" value="BROAD-SPECIFICITY PHOSPHATASE YOR283W-RELATED"/>
    <property type="match status" value="1"/>
</dbReference>
<keyword evidence="4" id="KW-1185">Reference proteome</keyword>
<evidence type="ECO:0000313" key="3">
    <source>
        <dbReference type="EMBL" id="SDZ76646.1"/>
    </source>
</evidence>
<dbReference type="Gene3D" id="3.40.50.1240">
    <property type="entry name" value="Phosphoglycerate mutase-like"/>
    <property type="match status" value="1"/>
</dbReference>
<protein>
    <submittedName>
        <fullName evidence="3">Uncharacterized phosphatase</fullName>
    </submittedName>
</protein>
<feature type="binding site" evidence="2">
    <location>
        <begin position="81"/>
        <end position="84"/>
    </location>
    <ligand>
        <name>substrate</name>
    </ligand>
</feature>
<feature type="active site" description="Tele-phosphohistidine intermediate" evidence="1">
    <location>
        <position position="8"/>
    </location>
</feature>
<organism evidence="3 4">
    <name type="scientific">Thalassobacillus cyri</name>
    <dbReference type="NCBI Taxonomy" id="571932"/>
    <lineage>
        <taxon>Bacteria</taxon>
        <taxon>Bacillati</taxon>
        <taxon>Bacillota</taxon>
        <taxon>Bacilli</taxon>
        <taxon>Bacillales</taxon>
        <taxon>Bacillaceae</taxon>
        <taxon>Thalassobacillus</taxon>
    </lineage>
</organism>
<evidence type="ECO:0000313" key="4">
    <source>
        <dbReference type="Proteomes" id="UP000198584"/>
    </source>
</evidence>
<dbReference type="STRING" id="571932.SAMN05421743_101121"/>
<gene>
    <name evidence="3" type="ORF">SAMN05421743_101121</name>
</gene>
<dbReference type="InterPro" id="IPR029033">
    <property type="entry name" value="His_PPase_superfam"/>
</dbReference>
<dbReference type="GO" id="GO:0016791">
    <property type="term" value="F:phosphatase activity"/>
    <property type="evidence" value="ECO:0007669"/>
    <property type="project" value="TreeGrafter"/>
</dbReference>
<feature type="binding site" evidence="2">
    <location>
        <begin position="7"/>
        <end position="14"/>
    </location>
    <ligand>
        <name>substrate</name>
    </ligand>
</feature>
<dbReference type="RefSeq" id="WP_093041107.1">
    <property type="nucleotide sequence ID" value="NZ_FNQR01000001.1"/>
</dbReference>
<evidence type="ECO:0000256" key="2">
    <source>
        <dbReference type="PIRSR" id="PIRSR613078-2"/>
    </source>
</evidence>
<dbReference type="PANTHER" id="PTHR48100:SF1">
    <property type="entry name" value="HISTIDINE PHOSPHATASE FAMILY PROTEIN-RELATED"/>
    <property type="match status" value="1"/>
</dbReference>
<accession>A0A1H3VPD9</accession>
<dbReference type="InterPro" id="IPR013078">
    <property type="entry name" value="His_Pase_superF_clade-1"/>
</dbReference>
<dbReference type="EMBL" id="FNQR01000001">
    <property type="protein sequence ID" value="SDZ76646.1"/>
    <property type="molecule type" value="Genomic_DNA"/>
</dbReference>
<proteinExistence type="predicted"/>
<dbReference type="Pfam" id="PF00300">
    <property type="entry name" value="His_Phos_1"/>
    <property type="match status" value="1"/>
</dbReference>
<feature type="active site" description="Proton donor/acceptor" evidence="1">
    <location>
        <position position="81"/>
    </location>
</feature>
<dbReference type="InterPro" id="IPR050275">
    <property type="entry name" value="PGM_Phosphatase"/>
</dbReference>
<reference evidence="3 4" key="1">
    <citation type="submission" date="2016-10" db="EMBL/GenBank/DDBJ databases">
        <authorList>
            <person name="de Groot N.N."/>
        </authorList>
    </citation>
    <scope>NUCLEOTIDE SEQUENCE [LARGE SCALE GENOMIC DNA]</scope>
    <source>
        <strain evidence="3 4">CCM7597</strain>
    </source>
</reference>
<evidence type="ECO:0000256" key="1">
    <source>
        <dbReference type="PIRSR" id="PIRSR613078-1"/>
    </source>
</evidence>
<dbReference type="SMART" id="SM00855">
    <property type="entry name" value="PGAM"/>
    <property type="match status" value="1"/>
</dbReference>
<sequence>MKVCFVRHGETDWNTEGRLQGHTATSLNATGIRQSRQCAKQLAGEGWDVILSSPLQRARESADILSACMGVPHFASPLFTELDYNHWNGEDRQTLMTDHSFKKWYQSEMNKLEKQVKRDWEALYHTYRDDAVIVVTHGLVIQQIEKVLNRQSQSDSEIISNGSFICIHV</sequence>
<dbReference type="GO" id="GO:0005737">
    <property type="term" value="C:cytoplasm"/>
    <property type="evidence" value="ECO:0007669"/>
    <property type="project" value="TreeGrafter"/>
</dbReference>
<dbReference type="OrthoDB" id="9782128at2"/>
<dbReference type="SUPFAM" id="SSF53254">
    <property type="entry name" value="Phosphoglycerate mutase-like"/>
    <property type="match status" value="1"/>
</dbReference>
<name>A0A1H3VPD9_9BACI</name>
<dbReference type="AlphaFoldDB" id="A0A1H3VPD9"/>
<dbReference type="Proteomes" id="UP000198584">
    <property type="component" value="Unassembled WGS sequence"/>
</dbReference>